<gene>
    <name evidence="1" type="ORF">D4765_17345</name>
</gene>
<dbReference type="RefSeq" id="WP_161580486.1">
    <property type="nucleotide sequence ID" value="NZ_QYRT01000054.1"/>
</dbReference>
<comment type="caution">
    <text evidence="1">The sequence shown here is derived from an EMBL/GenBank/DDBJ whole genome shotgun (WGS) entry which is preliminary data.</text>
</comment>
<sequence>THCLIVELRRGSSTSVARIERLSLTEGALGPAGISFDASLPRASFADWPARDAWATPAAP</sequence>
<evidence type="ECO:0000313" key="2">
    <source>
        <dbReference type="Proteomes" id="UP000306192"/>
    </source>
</evidence>
<evidence type="ECO:0000313" key="1">
    <source>
        <dbReference type="EMBL" id="TIH30207.1"/>
    </source>
</evidence>
<dbReference type="AlphaFoldDB" id="A0A4T2BG52"/>
<dbReference type="Proteomes" id="UP000306192">
    <property type="component" value="Unassembled WGS sequence"/>
</dbReference>
<feature type="non-terminal residue" evidence="1">
    <location>
        <position position="1"/>
    </location>
</feature>
<organism evidence="1 2">
    <name type="scientific">Subtercola vilae</name>
    <dbReference type="NCBI Taxonomy" id="2056433"/>
    <lineage>
        <taxon>Bacteria</taxon>
        <taxon>Bacillati</taxon>
        <taxon>Actinomycetota</taxon>
        <taxon>Actinomycetes</taxon>
        <taxon>Micrococcales</taxon>
        <taxon>Microbacteriaceae</taxon>
        <taxon>Subtercola</taxon>
    </lineage>
</organism>
<protein>
    <submittedName>
        <fullName evidence="1">Uncharacterized protein</fullName>
    </submittedName>
</protein>
<proteinExistence type="predicted"/>
<name>A0A4T2BG52_9MICO</name>
<dbReference type="EMBL" id="QYRT01000054">
    <property type="protein sequence ID" value="TIH30207.1"/>
    <property type="molecule type" value="Genomic_DNA"/>
</dbReference>
<reference evidence="1 2" key="1">
    <citation type="journal article" date="2019" name="Microorganisms">
        <title>Systematic Affiliation and Genome Analysis of Subtercola vilae DB165(T) with Particular Emphasis on Cold Adaptation of an Isolate from a High-Altitude Cold Volcano Lake.</title>
        <authorList>
            <person name="Villalobos A.S."/>
            <person name="Wiese J."/>
            <person name="Imhoff J.F."/>
            <person name="Dorador C."/>
            <person name="Keller A."/>
            <person name="Hentschel U."/>
        </authorList>
    </citation>
    <scope>NUCLEOTIDE SEQUENCE [LARGE SCALE GENOMIC DNA]</scope>
    <source>
        <strain evidence="1 2">DB165</strain>
    </source>
</reference>
<keyword evidence="2" id="KW-1185">Reference proteome</keyword>
<accession>A0A4T2BG52</accession>